<keyword evidence="1" id="KW-0472">Membrane</keyword>
<evidence type="ECO:0000313" key="2">
    <source>
        <dbReference type="EMBL" id="QDS95089.1"/>
    </source>
</evidence>
<reference evidence="2 3" key="1">
    <citation type="submission" date="2019-02" db="EMBL/GenBank/DDBJ databases">
        <title>Deep-cultivation of Planctomycetes and their phenomic and genomic characterization uncovers novel biology.</title>
        <authorList>
            <person name="Wiegand S."/>
            <person name="Jogler M."/>
            <person name="Boedeker C."/>
            <person name="Pinto D."/>
            <person name="Vollmers J."/>
            <person name="Rivas-Marin E."/>
            <person name="Kohn T."/>
            <person name="Peeters S.H."/>
            <person name="Heuer A."/>
            <person name="Rast P."/>
            <person name="Oberbeckmann S."/>
            <person name="Bunk B."/>
            <person name="Jeske O."/>
            <person name="Meyerdierks A."/>
            <person name="Storesund J.E."/>
            <person name="Kallscheuer N."/>
            <person name="Luecker S."/>
            <person name="Lage O.M."/>
            <person name="Pohl T."/>
            <person name="Merkel B.J."/>
            <person name="Hornburger P."/>
            <person name="Mueller R.-W."/>
            <person name="Bruemmer F."/>
            <person name="Labrenz M."/>
            <person name="Spormann A.M."/>
            <person name="Op den Camp H."/>
            <person name="Overmann J."/>
            <person name="Amann R."/>
            <person name="Jetten M.S.M."/>
            <person name="Mascher T."/>
            <person name="Medema M.H."/>
            <person name="Devos D.P."/>
            <person name="Kaster A.-K."/>
            <person name="Ovreas L."/>
            <person name="Rohde M."/>
            <person name="Galperin M.Y."/>
            <person name="Jogler C."/>
        </authorList>
    </citation>
    <scope>NUCLEOTIDE SEQUENCE [LARGE SCALE GENOMIC DNA]</scope>
    <source>
        <strain evidence="2 3">FF011L</strain>
    </source>
</reference>
<gene>
    <name evidence="2" type="ORF">FF011L_38730</name>
</gene>
<dbReference type="Proteomes" id="UP000320672">
    <property type="component" value="Chromosome"/>
</dbReference>
<feature type="transmembrane region" description="Helical" evidence="1">
    <location>
        <begin position="36"/>
        <end position="55"/>
    </location>
</feature>
<accession>A0A517MJM5</accession>
<sequence length="152" mass="15427">MKSLRVSPTGAIVGAVICAIGRSLVVVWALGEPAWIFMFPSAGIGLLVGAISGSIGRPLLSAIIGALLSAIVFEFFLVPCVSLVGVFGNSTGNNDAASDFMFSTLKYLIGMAVAGGIGGGVGGAVGRLSEEIPIESGENTVTGEPRDEPKSW</sequence>
<feature type="transmembrane region" description="Helical" evidence="1">
    <location>
        <begin position="62"/>
        <end position="87"/>
    </location>
</feature>
<dbReference type="KEGG" id="rml:FF011L_38730"/>
<dbReference type="OrthoDB" id="9868423at2"/>
<protein>
    <submittedName>
        <fullName evidence="2">Uncharacterized protein</fullName>
    </submittedName>
</protein>
<name>A0A517MJM5_9BACT</name>
<dbReference type="AlphaFoldDB" id="A0A517MJM5"/>
<dbReference type="RefSeq" id="WP_145353013.1">
    <property type="nucleotide sequence ID" value="NZ_CP036262.1"/>
</dbReference>
<feature type="transmembrane region" description="Helical" evidence="1">
    <location>
        <begin position="107"/>
        <end position="126"/>
    </location>
</feature>
<dbReference type="EMBL" id="CP036262">
    <property type="protein sequence ID" value="QDS95089.1"/>
    <property type="molecule type" value="Genomic_DNA"/>
</dbReference>
<keyword evidence="1" id="KW-1133">Transmembrane helix</keyword>
<organism evidence="2 3">
    <name type="scientific">Roseimaritima multifibrata</name>
    <dbReference type="NCBI Taxonomy" id="1930274"/>
    <lineage>
        <taxon>Bacteria</taxon>
        <taxon>Pseudomonadati</taxon>
        <taxon>Planctomycetota</taxon>
        <taxon>Planctomycetia</taxon>
        <taxon>Pirellulales</taxon>
        <taxon>Pirellulaceae</taxon>
        <taxon>Roseimaritima</taxon>
    </lineage>
</organism>
<feature type="transmembrane region" description="Helical" evidence="1">
    <location>
        <begin position="12"/>
        <end position="30"/>
    </location>
</feature>
<evidence type="ECO:0000256" key="1">
    <source>
        <dbReference type="SAM" id="Phobius"/>
    </source>
</evidence>
<proteinExistence type="predicted"/>
<keyword evidence="1" id="KW-0812">Transmembrane</keyword>
<keyword evidence="3" id="KW-1185">Reference proteome</keyword>
<evidence type="ECO:0000313" key="3">
    <source>
        <dbReference type="Proteomes" id="UP000320672"/>
    </source>
</evidence>